<sequence length="468" mass="49298">MSSRGRGSGSSRSSSRRGYSKPAPTSFSNPQPSAAKPSLFGWQEKPAQSAHIPSHKQSHSYPSSNTGLSGSNPPKTQTIHQESIQRSNVPVPAQQTPIRTAPQSQATNQMTHSYPASNGLSGNSKPGGLSGSAPGYPSNAAPPPYSPVDTHRSYGSNQATNNFGNSYQHPQGPPPPYTNNAHNYGGYGGHGYNPGYNPQAPGYFGNYVSKGQNFGGMSRTGSALTGVGIAGAGVGTILTGLALWNLARSTGHHHHTVIYDNRGQPVAVAPSNNTQPIADPILGDLINCTLTISNDNATEILAIPCAIATSFTPDANVKDSNINVNNPNDTTKCIITVVTKNYKEFMTTIPCSILLSTAASNNVTEPPIFSNDTDNNYSTLIPLNVTAVGNKTLTSQESAVVVNGTFVPLQIAPINQPAALKLTSDSITEYNEKLNCTFEVGEIRDPINPCFSITNDLTVIPLTVTNKP</sequence>
<feature type="compositionally biased region" description="Polar residues" evidence="1">
    <location>
        <begin position="23"/>
        <end position="32"/>
    </location>
</feature>
<evidence type="ECO:0000313" key="2">
    <source>
        <dbReference type="EMBL" id="CAG4989480.1"/>
    </source>
</evidence>
<name>A0A8S3WY49_PARAO</name>
<protein>
    <submittedName>
        <fullName evidence="2">(apollo) hypothetical protein</fullName>
    </submittedName>
</protein>
<feature type="compositionally biased region" description="Low complexity" evidence="1">
    <location>
        <begin position="1"/>
        <end position="13"/>
    </location>
</feature>
<accession>A0A8S3WY49</accession>
<feature type="compositionally biased region" description="Polar residues" evidence="1">
    <location>
        <begin position="153"/>
        <end position="169"/>
    </location>
</feature>
<dbReference type="Proteomes" id="UP000691718">
    <property type="component" value="Unassembled WGS sequence"/>
</dbReference>
<keyword evidence="3" id="KW-1185">Reference proteome</keyword>
<dbReference type="EMBL" id="CAJQZP010000851">
    <property type="protein sequence ID" value="CAG4989480.1"/>
    <property type="molecule type" value="Genomic_DNA"/>
</dbReference>
<dbReference type="OrthoDB" id="10069455at2759"/>
<gene>
    <name evidence="2" type="ORF">PAPOLLO_LOCUS11823</name>
</gene>
<evidence type="ECO:0000256" key="1">
    <source>
        <dbReference type="SAM" id="MobiDB-lite"/>
    </source>
</evidence>
<feature type="region of interest" description="Disordered" evidence="1">
    <location>
        <begin position="1"/>
        <end position="182"/>
    </location>
</feature>
<comment type="caution">
    <text evidence="2">The sequence shown here is derived from an EMBL/GenBank/DDBJ whole genome shotgun (WGS) entry which is preliminary data.</text>
</comment>
<organism evidence="2 3">
    <name type="scientific">Parnassius apollo</name>
    <name type="common">Apollo butterfly</name>
    <name type="synonym">Papilio apollo</name>
    <dbReference type="NCBI Taxonomy" id="110799"/>
    <lineage>
        <taxon>Eukaryota</taxon>
        <taxon>Metazoa</taxon>
        <taxon>Ecdysozoa</taxon>
        <taxon>Arthropoda</taxon>
        <taxon>Hexapoda</taxon>
        <taxon>Insecta</taxon>
        <taxon>Pterygota</taxon>
        <taxon>Neoptera</taxon>
        <taxon>Endopterygota</taxon>
        <taxon>Lepidoptera</taxon>
        <taxon>Glossata</taxon>
        <taxon>Ditrysia</taxon>
        <taxon>Papilionoidea</taxon>
        <taxon>Papilionidae</taxon>
        <taxon>Parnassiinae</taxon>
        <taxon>Parnassini</taxon>
        <taxon>Parnassius</taxon>
        <taxon>Parnassius</taxon>
    </lineage>
</organism>
<feature type="compositionally biased region" description="Polar residues" evidence="1">
    <location>
        <begin position="59"/>
        <end position="124"/>
    </location>
</feature>
<dbReference type="AlphaFoldDB" id="A0A8S3WY49"/>
<reference evidence="2" key="1">
    <citation type="submission" date="2021-04" db="EMBL/GenBank/DDBJ databases">
        <authorList>
            <person name="Tunstrom K."/>
        </authorList>
    </citation>
    <scope>NUCLEOTIDE SEQUENCE</scope>
</reference>
<proteinExistence type="predicted"/>
<evidence type="ECO:0000313" key="3">
    <source>
        <dbReference type="Proteomes" id="UP000691718"/>
    </source>
</evidence>